<name>A0ABW0I3F2_9BACT</name>
<proteinExistence type="predicted"/>
<keyword evidence="3" id="KW-1185">Reference proteome</keyword>
<dbReference type="EMBL" id="JBHSMA010000001">
    <property type="protein sequence ID" value="MFC5407834.1"/>
    <property type="molecule type" value="Genomic_DNA"/>
</dbReference>
<reference evidence="3" key="1">
    <citation type="journal article" date="2019" name="Int. J. Syst. Evol. Microbiol.">
        <title>The Global Catalogue of Microorganisms (GCM) 10K type strain sequencing project: providing services to taxonomists for standard genome sequencing and annotation.</title>
        <authorList>
            <consortium name="The Broad Institute Genomics Platform"/>
            <consortium name="The Broad Institute Genome Sequencing Center for Infectious Disease"/>
            <person name="Wu L."/>
            <person name="Ma J."/>
        </authorList>
    </citation>
    <scope>NUCLEOTIDE SEQUENCE [LARGE SCALE GENOMIC DNA]</scope>
    <source>
        <strain evidence="3">CCUG 55250</strain>
    </source>
</reference>
<gene>
    <name evidence="2" type="ORF">ACFPMF_00840</name>
</gene>
<comment type="caution">
    <text evidence="2">The sequence shown here is derived from an EMBL/GenBank/DDBJ whole genome shotgun (WGS) entry which is preliminary data.</text>
</comment>
<feature type="domain" description="DUF4369" evidence="1">
    <location>
        <begin position="27"/>
        <end position="116"/>
    </location>
</feature>
<dbReference type="Pfam" id="PF14289">
    <property type="entry name" value="DUF4369"/>
    <property type="match status" value="1"/>
</dbReference>
<dbReference type="RefSeq" id="WP_379840522.1">
    <property type="nucleotide sequence ID" value="NZ_JBHSMA010000001.1"/>
</dbReference>
<accession>A0ABW0I3F2</accession>
<sequence>MKLPKLLLLVLLYFLLIKCSAQVPSGYRVRGHIRGLPDRTKIYLIDGGQRKIIDSAVVYQERFEINGTLPEPAHTYLYAGRGSVSLKLADILLDNRNLEVEGMRPVYDSVVVKGSDIDRLWKEWWQEDQKIGYQRFRIKQVYDSLSAKEDTANAAILKQIVDELTAHRIGLLKAYVRRYSTSAVGAALPTLCTLSNYLTRADYLEMYQILSPTWQRSRFGREILAEAGKKGFQP</sequence>
<organism evidence="2 3">
    <name type="scientific">Larkinella bovis</name>
    <dbReference type="NCBI Taxonomy" id="683041"/>
    <lineage>
        <taxon>Bacteria</taxon>
        <taxon>Pseudomonadati</taxon>
        <taxon>Bacteroidota</taxon>
        <taxon>Cytophagia</taxon>
        <taxon>Cytophagales</taxon>
        <taxon>Spirosomataceae</taxon>
        <taxon>Larkinella</taxon>
    </lineage>
</organism>
<evidence type="ECO:0000259" key="1">
    <source>
        <dbReference type="Pfam" id="PF14289"/>
    </source>
</evidence>
<protein>
    <submittedName>
        <fullName evidence="2">DUF4369 domain-containing protein</fullName>
    </submittedName>
</protein>
<dbReference type="Proteomes" id="UP001596106">
    <property type="component" value="Unassembled WGS sequence"/>
</dbReference>
<evidence type="ECO:0000313" key="3">
    <source>
        <dbReference type="Proteomes" id="UP001596106"/>
    </source>
</evidence>
<dbReference type="InterPro" id="IPR025380">
    <property type="entry name" value="DUF4369"/>
</dbReference>
<evidence type="ECO:0000313" key="2">
    <source>
        <dbReference type="EMBL" id="MFC5407834.1"/>
    </source>
</evidence>